<protein>
    <submittedName>
        <fullName evidence="1">Uncharacterized protein</fullName>
    </submittedName>
</protein>
<dbReference type="AlphaFoldDB" id="X1FNJ7"/>
<evidence type="ECO:0000313" key="1">
    <source>
        <dbReference type="EMBL" id="GAH34075.1"/>
    </source>
</evidence>
<accession>X1FNJ7</accession>
<proteinExistence type="predicted"/>
<name>X1FNJ7_9ZZZZ</name>
<sequence length="36" mass="3744">MKLIVIILVILTGSACSITPSESKIQTAVAKTITAQ</sequence>
<dbReference type="PROSITE" id="PS51257">
    <property type="entry name" value="PROKAR_LIPOPROTEIN"/>
    <property type="match status" value="1"/>
</dbReference>
<feature type="non-terminal residue" evidence="1">
    <location>
        <position position="36"/>
    </location>
</feature>
<gene>
    <name evidence="1" type="ORF">S03H2_23975</name>
</gene>
<organism evidence="1">
    <name type="scientific">marine sediment metagenome</name>
    <dbReference type="NCBI Taxonomy" id="412755"/>
    <lineage>
        <taxon>unclassified sequences</taxon>
        <taxon>metagenomes</taxon>
        <taxon>ecological metagenomes</taxon>
    </lineage>
</organism>
<comment type="caution">
    <text evidence="1">The sequence shown here is derived from an EMBL/GenBank/DDBJ whole genome shotgun (WGS) entry which is preliminary data.</text>
</comment>
<dbReference type="EMBL" id="BARU01013204">
    <property type="protein sequence ID" value="GAH34075.1"/>
    <property type="molecule type" value="Genomic_DNA"/>
</dbReference>
<reference evidence="1" key="1">
    <citation type="journal article" date="2014" name="Front. Microbiol.">
        <title>High frequency of phylogenetically diverse reductive dehalogenase-homologous genes in deep subseafloor sedimentary metagenomes.</title>
        <authorList>
            <person name="Kawai M."/>
            <person name="Futagami T."/>
            <person name="Toyoda A."/>
            <person name="Takaki Y."/>
            <person name="Nishi S."/>
            <person name="Hori S."/>
            <person name="Arai W."/>
            <person name="Tsubouchi T."/>
            <person name="Morono Y."/>
            <person name="Uchiyama I."/>
            <person name="Ito T."/>
            <person name="Fujiyama A."/>
            <person name="Inagaki F."/>
            <person name="Takami H."/>
        </authorList>
    </citation>
    <scope>NUCLEOTIDE SEQUENCE</scope>
    <source>
        <strain evidence="1">Expedition CK06-06</strain>
    </source>
</reference>